<comment type="caution">
    <text evidence="3">The sequence shown here is derived from an EMBL/GenBank/DDBJ whole genome shotgun (WGS) entry which is preliminary data.</text>
</comment>
<accession>A0AAJ0HG81</accession>
<evidence type="ECO:0000259" key="2">
    <source>
        <dbReference type="Pfam" id="PF24809"/>
    </source>
</evidence>
<gene>
    <name evidence="3" type="ORF">B0T25DRAFT_263212</name>
</gene>
<organism evidence="3 4">
    <name type="scientific">Lasiosphaeria hispida</name>
    <dbReference type="NCBI Taxonomy" id="260671"/>
    <lineage>
        <taxon>Eukaryota</taxon>
        <taxon>Fungi</taxon>
        <taxon>Dikarya</taxon>
        <taxon>Ascomycota</taxon>
        <taxon>Pezizomycotina</taxon>
        <taxon>Sordariomycetes</taxon>
        <taxon>Sordariomycetidae</taxon>
        <taxon>Sordariales</taxon>
        <taxon>Lasiosphaeriaceae</taxon>
        <taxon>Lasiosphaeria</taxon>
    </lineage>
</organism>
<dbReference type="Proteomes" id="UP001275084">
    <property type="component" value="Unassembled WGS sequence"/>
</dbReference>
<reference evidence="3" key="2">
    <citation type="submission" date="2023-06" db="EMBL/GenBank/DDBJ databases">
        <authorList>
            <consortium name="Lawrence Berkeley National Laboratory"/>
            <person name="Haridas S."/>
            <person name="Hensen N."/>
            <person name="Bonometti L."/>
            <person name="Westerberg I."/>
            <person name="Brannstrom I.O."/>
            <person name="Guillou S."/>
            <person name="Cros-Aarteil S."/>
            <person name="Calhoun S."/>
            <person name="Kuo A."/>
            <person name="Mondo S."/>
            <person name="Pangilinan J."/>
            <person name="Riley R."/>
            <person name="Labutti K."/>
            <person name="Andreopoulos B."/>
            <person name="Lipzen A."/>
            <person name="Chen C."/>
            <person name="Yanf M."/>
            <person name="Daum C."/>
            <person name="Ng V."/>
            <person name="Clum A."/>
            <person name="Steindorff A."/>
            <person name="Ohm R."/>
            <person name="Martin F."/>
            <person name="Silar P."/>
            <person name="Natvig D."/>
            <person name="Lalanne C."/>
            <person name="Gautier V."/>
            <person name="Ament-Velasquez S.L."/>
            <person name="Kruys A."/>
            <person name="Hutchinson M.I."/>
            <person name="Powell A.J."/>
            <person name="Barry K."/>
            <person name="Miller A.N."/>
            <person name="Grigoriev I.V."/>
            <person name="Debuchy R."/>
            <person name="Gladieux P."/>
            <person name="Thoren M.H."/>
            <person name="Johannesson H."/>
        </authorList>
    </citation>
    <scope>NUCLEOTIDE SEQUENCE</scope>
    <source>
        <strain evidence="3">CBS 955.72</strain>
    </source>
</reference>
<feature type="domain" description="DUF7708" evidence="2">
    <location>
        <begin position="151"/>
        <end position="293"/>
    </location>
</feature>
<dbReference type="Pfam" id="PF24809">
    <property type="entry name" value="DUF7708"/>
    <property type="match status" value="1"/>
</dbReference>
<feature type="region of interest" description="Disordered" evidence="1">
    <location>
        <begin position="25"/>
        <end position="54"/>
    </location>
</feature>
<sequence length="618" mass="70163">MASPLPHDVTTREFEGRILVRRFTDQLPGDNELERQTKAAEAEMEEEEEAEEHRRLKQLYYGPENDKASAPDFKIADIATAELQKLVDELHQKEKQSVIQRMGFKRNSSKRQPKDTLKDLAQSGVTVEDLKATVSNLEEEWVKSNGPVYRAFQRVCRTLDAHTNIFKVFPSESMYTSVLCSSLSCLVRAARNHSDIAEVLSDSIARISENVTRCSRILDIFKNPEVIQKLADIYALMFRFYHNAMEWYMKSKIGKAILSFNESLKAEFEEKDQELHTHIEELYHEADIGNYARTAMTQGEVVALRKELRRQRQNPQAMMPHLMAGQRMVVFLVDGWKDSDHASHLRLEHASKYRPLATDSSSRVEDVKISGITREKARVYGPILGKFIIGDEGPALLTTGRFWVAEDEVLPKLRTWMTENTTSRTLWISSPDDPSDGIPSAQAAAMAVVSAAWQAETPIISHFCQRPRRDKTREGMTIEQVGLLGLVYSLISQLLQFSGDDDQLDVSEDCFGVLNGKKESWDAALQVLQALLSRTPVLMFCVIDSLNSLEYGERESLKWCSQVLDILRTRQQQEGTVFNILLTSAGQSRALASLGLKDRHITTRKAREVARVGRRIEL</sequence>
<evidence type="ECO:0000256" key="1">
    <source>
        <dbReference type="SAM" id="MobiDB-lite"/>
    </source>
</evidence>
<dbReference type="InterPro" id="IPR056125">
    <property type="entry name" value="DUF7708"/>
</dbReference>
<name>A0AAJ0HG81_9PEZI</name>
<dbReference type="PANTHER" id="PTHR40619:SF3">
    <property type="entry name" value="FUNGAL STAND N-TERMINAL GOODBYE DOMAIN-CONTAINING PROTEIN"/>
    <property type="match status" value="1"/>
</dbReference>
<feature type="compositionally biased region" description="Basic and acidic residues" evidence="1">
    <location>
        <begin position="32"/>
        <end position="41"/>
    </location>
</feature>
<dbReference type="PANTHER" id="PTHR40619">
    <property type="entry name" value="FUNGAL STAND N-TERMINAL GOODBYE DOMAIN-CONTAINING PROTEIN"/>
    <property type="match status" value="1"/>
</dbReference>
<dbReference type="AlphaFoldDB" id="A0AAJ0HG81"/>
<dbReference type="EMBL" id="JAUIQD010000005">
    <property type="protein sequence ID" value="KAK3350268.1"/>
    <property type="molecule type" value="Genomic_DNA"/>
</dbReference>
<keyword evidence="4" id="KW-1185">Reference proteome</keyword>
<proteinExistence type="predicted"/>
<evidence type="ECO:0000313" key="4">
    <source>
        <dbReference type="Proteomes" id="UP001275084"/>
    </source>
</evidence>
<evidence type="ECO:0000313" key="3">
    <source>
        <dbReference type="EMBL" id="KAK3350268.1"/>
    </source>
</evidence>
<reference evidence="3" key="1">
    <citation type="journal article" date="2023" name="Mol. Phylogenet. Evol.">
        <title>Genome-scale phylogeny and comparative genomics of the fungal order Sordariales.</title>
        <authorList>
            <person name="Hensen N."/>
            <person name="Bonometti L."/>
            <person name="Westerberg I."/>
            <person name="Brannstrom I.O."/>
            <person name="Guillou S."/>
            <person name="Cros-Aarteil S."/>
            <person name="Calhoun S."/>
            <person name="Haridas S."/>
            <person name="Kuo A."/>
            <person name="Mondo S."/>
            <person name="Pangilinan J."/>
            <person name="Riley R."/>
            <person name="LaButti K."/>
            <person name="Andreopoulos B."/>
            <person name="Lipzen A."/>
            <person name="Chen C."/>
            <person name="Yan M."/>
            <person name="Daum C."/>
            <person name="Ng V."/>
            <person name="Clum A."/>
            <person name="Steindorff A."/>
            <person name="Ohm R.A."/>
            <person name="Martin F."/>
            <person name="Silar P."/>
            <person name="Natvig D.O."/>
            <person name="Lalanne C."/>
            <person name="Gautier V."/>
            <person name="Ament-Velasquez S.L."/>
            <person name="Kruys A."/>
            <person name="Hutchinson M.I."/>
            <person name="Powell A.J."/>
            <person name="Barry K."/>
            <person name="Miller A.N."/>
            <person name="Grigoriev I.V."/>
            <person name="Debuchy R."/>
            <person name="Gladieux P."/>
            <person name="Hiltunen Thoren M."/>
            <person name="Johannesson H."/>
        </authorList>
    </citation>
    <scope>NUCLEOTIDE SEQUENCE</scope>
    <source>
        <strain evidence="3">CBS 955.72</strain>
    </source>
</reference>
<protein>
    <recommendedName>
        <fullName evidence="2">DUF7708 domain-containing protein</fullName>
    </recommendedName>
</protein>